<accession>A0A1F6API5</accession>
<keyword evidence="2" id="KW-0472">Membrane</keyword>
<feature type="transmembrane region" description="Helical" evidence="2">
    <location>
        <begin position="83"/>
        <end position="107"/>
    </location>
</feature>
<gene>
    <name evidence="3" type="ORF">A2960_06050</name>
</gene>
<name>A0A1F6API5_9BACT</name>
<comment type="caution">
    <text evidence="3">The sequence shown here is derived from an EMBL/GenBank/DDBJ whole genome shotgun (WGS) entry which is preliminary data.</text>
</comment>
<dbReference type="Proteomes" id="UP000176609">
    <property type="component" value="Unassembled WGS sequence"/>
</dbReference>
<feature type="region of interest" description="Disordered" evidence="1">
    <location>
        <begin position="1"/>
        <end position="39"/>
    </location>
</feature>
<proteinExistence type="predicted"/>
<sequence>MIDDTSLNNNQPVDNSSEGVTPAVTDPQTPQPVADFPVQPVPSAVPVPPVITASTSFDNSPLPPENNSPTVAVSDQAGNVPKWFYLIFGVTLIIFFVVTGLLIMSFVQQPNKETGKVIPNIIPTETTGNITLVPTLTPTPTPLSSESAVLKLLQLKPTDEIGDIEDDLKNTDLSLVSENINLLETAASITPTLKK</sequence>
<keyword evidence="2" id="KW-0812">Transmembrane</keyword>
<reference evidence="3 4" key="1">
    <citation type="journal article" date="2016" name="Nat. Commun.">
        <title>Thousands of microbial genomes shed light on interconnected biogeochemical processes in an aquifer system.</title>
        <authorList>
            <person name="Anantharaman K."/>
            <person name="Brown C.T."/>
            <person name="Hug L.A."/>
            <person name="Sharon I."/>
            <person name="Castelle C.J."/>
            <person name="Probst A.J."/>
            <person name="Thomas B.C."/>
            <person name="Singh A."/>
            <person name="Wilkins M.J."/>
            <person name="Karaoz U."/>
            <person name="Brodie E.L."/>
            <person name="Williams K.H."/>
            <person name="Hubbard S.S."/>
            <person name="Banfield J.F."/>
        </authorList>
    </citation>
    <scope>NUCLEOTIDE SEQUENCE [LARGE SCALE GENOMIC DNA]</scope>
</reference>
<evidence type="ECO:0000256" key="1">
    <source>
        <dbReference type="SAM" id="MobiDB-lite"/>
    </source>
</evidence>
<feature type="compositionally biased region" description="Polar residues" evidence="1">
    <location>
        <begin position="1"/>
        <end position="19"/>
    </location>
</feature>
<organism evidence="3 4">
    <name type="scientific">Candidatus Gottesmanbacteria bacterium RIFCSPLOWO2_01_FULL_39_12b</name>
    <dbReference type="NCBI Taxonomy" id="1798388"/>
    <lineage>
        <taxon>Bacteria</taxon>
        <taxon>Candidatus Gottesmaniibacteriota</taxon>
    </lineage>
</organism>
<evidence type="ECO:0000313" key="3">
    <source>
        <dbReference type="EMBL" id="OGG26412.1"/>
    </source>
</evidence>
<evidence type="ECO:0000313" key="4">
    <source>
        <dbReference type="Proteomes" id="UP000176609"/>
    </source>
</evidence>
<protein>
    <submittedName>
        <fullName evidence="3">Uncharacterized protein</fullName>
    </submittedName>
</protein>
<evidence type="ECO:0000256" key="2">
    <source>
        <dbReference type="SAM" id="Phobius"/>
    </source>
</evidence>
<keyword evidence="2" id="KW-1133">Transmembrane helix</keyword>
<dbReference type="AlphaFoldDB" id="A0A1F6API5"/>
<dbReference type="EMBL" id="MFJR01000009">
    <property type="protein sequence ID" value="OGG26412.1"/>
    <property type="molecule type" value="Genomic_DNA"/>
</dbReference>